<dbReference type="Gene3D" id="3.40.50.2300">
    <property type="match status" value="1"/>
</dbReference>
<keyword evidence="9" id="KW-1185">Reference proteome</keyword>
<evidence type="ECO:0000259" key="7">
    <source>
        <dbReference type="PROSITE" id="PS50110"/>
    </source>
</evidence>
<dbReference type="InterPro" id="IPR001789">
    <property type="entry name" value="Sig_transdc_resp-reg_receiver"/>
</dbReference>
<evidence type="ECO:0000256" key="5">
    <source>
        <dbReference type="PROSITE-ProRule" id="PRU00169"/>
    </source>
</evidence>
<dbReference type="CDD" id="cd17535">
    <property type="entry name" value="REC_NarL-like"/>
    <property type="match status" value="1"/>
</dbReference>
<protein>
    <submittedName>
        <fullName evidence="8">Response regulator transcription factor</fullName>
    </submittedName>
</protein>
<dbReference type="InterPro" id="IPR011006">
    <property type="entry name" value="CheY-like_superfamily"/>
</dbReference>
<feature type="domain" description="HTH luxR-type" evidence="6">
    <location>
        <begin position="153"/>
        <end position="218"/>
    </location>
</feature>
<dbReference type="PROSITE" id="PS50110">
    <property type="entry name" value="RESPONSE_REGULATORY"/>
    <property type="match status" value="1"/>
</dbReference>
<keyword evidence="2" id="KW-0805">Transcription regulation</keyword>
<dbReference type="SMART" id="SM00448">
    <property type="entry name" value="REC"/>
    <property type="match status" value="1"/>
</dbReference>
<dbReference type="Proteomes" id="UP001164761">
    <property type="component" value="Chromosome"/>
</dbReference>
<dbReference type="PANTHER" id="PTHR43214:SF24">
    <property type="entry name" value="TRANSCRIPTIONAL REGULATORY PROTEIN NARL-RELATED"/>
    <property type="match status" value="1"/>
</dbReference>
<dbReference type="SMART" id="SM00421">
    <property type="entry name" value="HTH_LUXR"/>
    <property type="match status" value="1"/>
</dbReference>
<keyword evidence="3" id="KW-0238">DNA-binding</keyword>
<evidence type="ECO:0000256" key="2">
    <source>
        <dbReference type="ARBA" id="ARBA00023015"/>
    </source>
</evidence>
<dbReference type="SUPFAM" id="SSF52172">
    <property type="entry name" value="CheY-like"/>
    <property type="match status" value="1"/>
</dbReference>
<sequence length="221" mass="24271">MDCGQERQIRVFIADDQDMIVQGLRYIVDAQSDMTVVGVAQDGERALSQLQLGVADVALVDIRMPKLTGIEVAEQLNSRQTCCKVILLTTFDHAEYVQEGIRAGAVGFLLKDSPTEQLLDGIRRAASGEVFYLTANAQGALATLYTVGEPKQPLTLLEPLTDRERDVLQCMAQGMRNQEIAEQMCVSVGTVKTHVHRILQKMGAEDRTQAVVWAIRGGLVN</sequence>
<dbReference type="RefSeq" id="WP_268008454.1">
    <property type="nucleotide sequence ID" value="NZ_BSUT01000001.1"/>
</dbReference>
<dbReference type="PANTHER" id="PTHR43214">
    <property type="entry name" value="TWO-COMPONENT RESPONSE REGULATOR"/>
    <property type="match status" value="1"/>
</dbReference>
<evidence type="ECO:0000313" key="8">
    <source>
        <dbReference type="EMBL" id="WAH44574.1"/>
    </source>
</evidence>
<gene>
    <name evidence="8" type="ORF">NZD89_10445</name>
</gene>
<dbReference type="Pfam" id="PF00072">
    <property type="entry name" value="Response_reg"/>
    <property type="match status" value="1"/>
</dbReference>
<keyword evidence="1 5" id="KW-0597">Phosphoprotein</keyword>
<dbReference type="Pfam" id="PF00196">
    <property type="entry name" value="GerE"/>
    <property type="match status" value="1"/>
</dbReference>
<evidence type="ECO:0000259" key="6">
    <source>
        <dbReference type="PROSITE" id="PS50043"/>
    </source>
</evidence>
<organism evidence="8 9">
    <name type="scientific">Alicyclobacillus fastidiosus</name>
    <dbReference type="NCBI Taxonomy" id="392011"/>
    <lineage>
        <taxon>Bacteria</taxon>
        <taxon>Bacillati</taxon>
        <taxon>Bacillota</taxon>
        <taxon>Bacilli</taxon>
        <taxon>Bacillales</taxon>
        <taxon>Alicyclobacillaceae</taxon>
        <taxon>Alicyclobacillus</taxon>
    </lineage>
</organism>
<evidence type="ECO:0000256" key="1">
    <source>
        <dbReference type="ARBA" id="ARBA00022553"/>
    </source>
</evidence>
<evidence type="ECO:0000256" key="4">
    <source>
        <dbReference type="ARBA" id="ARBA00023163"/>
    </source>
</evidence>
<dbReference type="PROSITE" id="PS00622">
    <property type="entry name" value="HTH_LUXR_1"/>
    <property type="match status" value="1"/>
</dbReference>
<dbReference type="InterPro" id="IPR016032">
    <property type="entry name" value="Sig_transdc_resp-reg_C-effctor"/>
</dbReference>
<dbReference type="InterPro" id="IPR058245">
    <property type="entry name" value="NreC/VraR/RcsB-like_REC"/>
</dbReference>
<feature type="modified residue" description="4-aspartylphosphate" evidence="5">
    <location>
        <position position="61"/>
    </location>
</feature>
<proteinExistence type="predicted"/>
<name>A0ABY6ZP11_9BACL</name>
<dbReference type="PROSITE" id="PS50043">
    <property type="entry name" value="HTH_LUXR_2"/>
    <property type="match status" value="1"/>
</dbReference>
<dbReference type="InterPro" id="IPR039420">
    <property type="entry name" value="WalR-like"/>
</dbReference>
<dbReference type="InterPro" id="IPR000792">
    <property type="entry name" value="Tscrpt_reg_LuxR_C"/>
</dbReference>
<reference evidence="8" key="1">
    <citation type="submission" date="2022-08" db="EMBL/GenBank/DDBJ databases">
        <title>Alicyclobacillus fastidiosus DSM 17978, complete genome.</title>
        <authorList>
            <person name="Wang Q."/>
            <person name="Cai R."/>
            <person name="Wang Z."/>
        </authorList>
    </citation>
    <scope>NUCLEOTIDE SEQUENCE</scope>
    <source>
        <strain evidence="8">DSM 17978</strain>
    </source>
</reference>
<dbReference type="CDD" id="cd06170">
    <property type="entry name" value="LuxR_C_like"/>
    <property type="match status" value="1"/>
</dbReference>
<accession>A0ABY6ZP11</accession>
<dbReference type="SUPFAM" id="SSF46894">
    <property type="entry name" value="C-terminal effector domain of the bipartite response regulators"/>
    <property type="match status" value="1"/>
</dbReference>
<dbReference type="EMBL" id="CP104067">
    <property type="protein sequence ID" value="WAH44574.1"/>
    <property type="molecule type" value="Genomic_DNA"/>
</dbReference>
<evidence type="ECO:0000256" key="3">
    <source>
        <dbReference type="ARBA" id="ARBA00023125"/>
    </source>
</evidence>
<keyword evidence="4" id="KW-0804">Transcription</keyword>
<feature type="domain" description="Response regulatory" evidence="7">
    <location>
        <begin position="10"/>
        <end position="126"/>
    </location>
</feature>
<dbReference type="PRINTS" id="PR00038">
    <property type="entry name" value="HTHLUXR"/>
</dbReference>
<evidence type="ECO:0000313" key="9">
    <source>
        <dbReference type="Proteomes" id="UP001164761"/>
    </source>
</evidence>